<dbReference type="InterPro" id="IPR050109">
    <property type="entry name" value="HTH-type_TetR-like_transc_reg"/>
</dbReference>
<dbReference type="Pfam" id="PF00440">
    <property type="entry name" value="TetR_N"/>
    <property type="match status" value="1"/>
</dbReference>
<feature type="domain" description="HTH tetR-type" evidence="3">
    <location>
        <begin position="18"/>
        <end position="78"/>
    </location>
</feature>
<dbReference type="InterPro" id="IPR001647">
    <property type="entry name" value="HTH_TetR"/>
</dbReference>
<proteinExistence type="predicted"/>
<evidence type="ECO:0000256" key="1">
    <source>
        <dbReference type="ARBA" id="ARBA00023125"/>
    </source>
</evidence>
<protein>
    <recommendedName>
        <fullName evidence="3">HTH tetR-type domain-containing protein</fullName>
    </recommendedName>
</protein>
<gene>
    <name evidence="4" type="ORF">GCM10025881_34390</name>
</gene>
<evidence type="ECO:0000313" key="5">
    <source>
        <dbReference type="Proteomes" id="UP001157034"/>
    </source>
</evidence>
<accession>A0ABQ6K7I5</accession>
<dbReference type="PANTHER" id="PTHR30055:SF146">
    <property type="entry name" value="HTH-TYPE TRANSCRIPTIONAL DUAL REGULATOR CECR"/>
    <property type="match status" value="1"/>
</dbReference>
<dbReference type="Proteomes" id="UP001157034">
    <property type="component" value="Unassembled WGS sequence"/>
</dbReference>
<keyword evidence="1 2" id="KW-0238">DNA-binding</keyword>
<feature type="DNA-binding region" description="H-T-H motif" evidence="2">
    <location>
        <begin position="41"/>
        <end position="60"/>
    </location>
</feature>
<evidence type="ECO:0000256" key="2">
    <source>
        <dbReference type="PROSITE-ProRule" id="PRU00335"/>
    </source>
</evidence>
<keyword evidence="5" id="KW-1185">Reference proteome</keyword>
<name>A0ABQ6K7I5_9MICO</name>
<dbReference type="PROSITE" id="PS50977">
    <property type="entry name" value="HTH_TETR_2"/>
    <property type="match status" value="1"/>
</dbReference>
<dbReference type="SUPFAM" id="SSF46689">
    <property type="entry name" value="Homeodomain-like"/>
    <property type="match status" value="1"/>
</dbReference>
<evidence type="ECO:0000313" key="4">
    <source>
        <dbReference type="EMBL" id="GMA96615.1"/>
    </source>
</evidence>
<dbReference type="Gene3D" id="1.10.357.10">
    <property type="entry name" value="Tetracycline Repressor, domain 2"/>
    <property type="match status" value="1"/>
</dbReference>
<dbReference type="InterPro" id="IPR009057">
    <property type="entry name" value="Homeodomain-like_sf"/>
</dbReference>
<evidence type="ECO:0000259" key="3">
    <source>
        <dbReference type="PROSITE" id="PS50977"/>
    </source>
</evidence>
<dbReference type="PRINTS" id="PR00455">
    <property type="entry name" value="HTHTETR"/>
</dbReference>
<dbReference type="PANTHER" id="PTHR30055">
    <property type="entry name" value="HTH-TYPE TRANSCRIPTIONAL REGULATOR RUTR"/>
    <property type="match status" value="1"/>
</dbReference>
<comment type="caution">
    <text evidence="4">The sequence shown here is derived from an EMBL/GenBank/DDBJ whole genome shotgun (WGS) entry which is preliminary data.</text>
</comment>
<organism evidence="4 5">
    <name type="scientific">Pseudolysinimonas kribbensis</name>
    <dbReference type="NCBI Taxonomy" id="433641"/>
    <lineage>
        <taxon>Bacteria</taxon>
        <taxon>Bacillati</taxon>
        <taxon>Actinomycetota</taxon>
        <taxon>Actinomycetes</taxon>
        <taxon>Micrococcales</taxon>
        <taxon>Microbacteriaceae</taxon>
        <taxon>Pseudolysinimonas</taxon>
    </lineage>
</organism>
<dbReference type="EMBL" id="BSVB01000001">
    <property type="protein sequence ID" value="GMA96615.1"/>
    <property type="molecule type" value="Genomic_DNA"/>
</dbReference>
<reference evidence="5" key="1">
    <citation type="journal article" date="2019" name="Int. J. Syst. Evol. Microbiol.">
        <title>The Global Catalogue of Microorganisms (GCM) 10K type strain sequencing project: providing services to taxonomists for standard genome sequencing and annotation.</title>
        <authorList>
            <consortium name="The Broad Institute Genomics Platform"/>
            <consortium name="The Broad Institute Genome Sequencing Center for Infectious Disease"/>
            <person name="Wu L."/>
            <person name="Ma J."/>
        </authorList>
    </citation>
    <scope>NUCLEOTIDE SEQUENCE [LARGE SCALE GENOMIC DNA]</scope>
    <source>
        <strain evidence="5">NBRC 108894</strain>
    </source>
</reference>
<sequence length="164" mass="17169">MSSVTTTAPEPATRMSSEARRGSILEAAAAVFGERGYVGATTDAVAKAAGVSQPYVVRMFGTKENLFLEVLGRSLERLLTTFRRVIAEAPAGTDAVELKGLIALAYADLLQDRGLLLSLMQGFMLGADPAIGPAARAGFLQVYRLVRDEAGFSPEMAGSSSPAA</sequence>